<dbReference type="Proteomes" id="UP000254841">
    <property type="component" value="Unassembled WGS sequence"/>
</dbReference>
<evidence type="ECO:0000259" key="4">
    <source>
        <dbReference type="PROSITE" id="PS51770"/>
    </source>
</evidence>
<dbReference type="GO" id="GO:0052816">
    <property type="term" value="F:long-chain fatty acyl-CoA hydrolase activity"/>
    <property type="evidence" value="ECO:0007669"/>
    <property type="project" value="TreeGrafter"/>
</dbReference>
<evidence type="ECO:0000256" key="1">
    <source>
        <dbReference type="ARBA" id="ARBA00010458"/>
    </source>
</evidence>
<evidence type="ECO:0000313" key="5">
    <source>
        <dbReference type="EMBL" id="STO97155.1"/>
    </source>
</evidence>
<dbReference type="PROSITE" id="PS51770">
    <property type="entry name" value="HOTDOG_ACOT"/>
    <property type="match status" value="1"/>
</dbReference>
<accession>A0A377J4C3</accession>
<proteinExistence type="inferred from homology"/>
<feature type="domain" description="HotDog ACOT-type" evidence="4">
    <location>
        <begin position="11"/>
        <end position="123"/>
    </location>
</feature>
<dbReference type="GO" id="GO:0005829">
    <property type="term" value="C:cytosol"/>
    <property type="evidence" value="ECO:0007669"/>
    <property type="project" value="TreeGrafter"/>
</dbReference>
<organism evidence="5 6">
    <name type="scientific">Helicobacter canis</name>
    <dbReference type="NCBI Taxonomy" id="29419"/>
    <lineage>
        <taxon>Bacteria</taxon>
        <taxon>Pseudomonadati</taxon>
        <taxon>Campylobacterota</taxon>
        <taxon>Epsilonproteobacteria</taxon>
        <taxon>Campylobacterales</taxon>
        <taxon>Helicobacteraceae</taxon>
        <taxon>Helicobacter</taxon>
    </lineage>
</organism>
<sequence>MDNQSLSDLTDNRSLTMNILVTPSMANFSGLMHGGELLKILDQVAYACATRYCGVGVVTLSVDSVTFRQPIPIGTLLTFLASVNHTGKTSCEVGIKVISENIKERFVMHCVSCYFTMVAFKDGKSVPIPQLEPRNQVEKRRYEAAIKRRELRNTSRS</sequence>
<dbReference type="OrthoDB" id="9809430at2"/>
<dbReference type="InterPro" id="IPR029069">
    <property type="entry name" value="HotDog_dom_sf"/>
</dbReference>
<dbReference type="AlphaFoldDB" id="A0A377J4C3"/>
<dbReference type="InterPro" id="IPR006683">
    <property type="entry name" value="Thioestr_dom"/>
</dbReference>
<dbReference type="PANTHER" id="PTHR11049:SF16">
    <property type="entry name" value="PROTEIN VDLD"/>
    <property type="match status" value="1"/>
</dbReference>
<dbReference type="EMBL" id="UGHV01000001">
    <property type="protein sequence ID" value="STO97155.1"/>
    <property type="molecule type" value="Genomic_DNA"/>
</dbReference>
<keyword evidence="2 3" id="KW-0378">Hydrolase</keyword>
<dbReference type="RefSeq" id="WP_115012313.1">
    <property type="nucleotide sequence ID" value="NZ_UGHV01000001.1"/>
</dbReference>
<name>A0A377J4C3_9HELI</name>
<dbReference type="PANTHER" id="PTHR11049">
    <property type="entry name" value="ACYL COENZYME A THIOESTER HYDROLASE"/>
    <property type="match status" value="1"/>
</dbReference>
<dbReference type="SUPFAM" id="SSF54637">
    <property type="entry name" value="Thioesterase/thiol ester dehydrase-isomerase"/>
    <property type="match status" value="1"/>
</dbReference>
<dbReference type="EC" id="3.1.2.-" evidence="5"/>
<dbReference type="CDD" id="cd03442">
    <property type="entry name" value="BFIT_BACH"/>
    <property type="match status" value="1"/>
</dbReference>
<dbReference type="GO" id="GO:0006637">
    <property type="term" value="P:acyl-CoA metabolic process"/>
    <property type="evidence" value="ECO:0007669"/>
    <property type="project" value="TreeGrafter"/>
</dbReference>
<reference evidence="5 6" key="1">
    <citation type="submission" date="2018-06" db="EMBL/GenBank/DDBJ databases">
        <authorList>
            <consortium name="Pathogen Informatics"/>
            <person name="Doyle S."/>
        </authorList>
    </citation>
    <scope>NUCLEOTIDE SEQUENCE [LARGE SCALE GENOMIC DNA]</scope>
    <source>
        <strain evidence="5 6">NCTC12410</strain>
    </source>
</reference>
<dbReference type="InterPro" id="IPR033120">
    <property type="entry name" value="HOTDOG_ACOT"/>
</dbReference>
<comment type="similarity">
    <text evidence="1">Belongs to the acyl coenzyme A hydrolase family.</text>
</comment>
<evidence type="ECO:0000256" key="3">
    <source>
        <dbReference type="PROSITE-ProRule" id="PRU01106"/>
    </source>
</evidence>
<dbReference type="Pfam" id="PF03061">
    <property type="entry name" value="4HBT"/>
    <property type="match status" value="1"/>
</dbReference>
<evidence type="ECO:0000313" key="6">
    <source>
        <dbReference type="Proteomes" id="UP000254841"/>
    </source>
</evidence>
<protein>
    <submittedName>
        <fullName evidence="5">Acyl-CoA thioester hydrolase</fullName>
        <ecNumber evidence="5">3.1.2.-</ecNumber>
    </submittedName>
</protein>
<evidence type="ECO:0000256" key="2">
    <source>
        <dbReference type="ARBA" id="ARBA00022801"/>
    </source>
</evidence>
<dbReference type="InterPro" id="IPR040170">
    <property type="entry name" value="Cytosol_ACT"/>
</dbReference>
<dbReference type="Gene3D" id="3.10.129.10">
    <property type="entry name" value="Hotdog Thioesterase"/>
    <property type="match status" value="1"/>
</dbReference>
<gene>
    <name evidence="5" type="ORF">NCTC12410_00977</name>
</gene>